<feature type="region of interest" description="Disordered" evidence="1">
    <location>
        <begin position="90"/>
        <end position="178"/>
    </location>
</feature>
<dbReference type="Proteomes" id="UP000275385">
    <property type="component" value="Unassembled WGS sequence"/>
</dbReference>
<gene>
    <name evidence="2" type="ORF">DL546_000942</name>
</gene>
<feature type="region of interest" description="Disordered" evidence="1">
    <location>
        <begin position="542"/>
        <end position="566"/>
    </location>
</feature>
<dbReference type="SUPFAM" id="SSF54928">
    <property type="entry name" value="RNA-binding domain, RBD"/>
    <property type="match status" value="1"/>
</dbReference>
<comment type="caution">
    <text evidence="2">The sequence shown here is derived from an EMBL/GenBank/DDBJ whole genome shotgun (WGS) entry which is preliminary data.</text>
</comment>
<dbReference type="Gene3D" id="3.30.70.330">
    <property type="match status" value="1"/>
</dbReference>
<feature type="compositionally biased region" description="Basic and acidic residues" evidence="1">
    <location>
        <begin position="320"/>
        <end position="336"/>
    </location>
</feature>
<feature type="compositionally biased region" description="Basic and acidic residues" evidence="1">
    <location>
        <begin position="147"/>
        <end position="157"/>
    </location>
</feature>
<dbReference type="EMBL" id="QVQW01000048">
    <property type="protein sequence ID" value="RKU42983.1"/>
    <property type="molecule type" value="Genomic_DNA"/>
</dbReference>
<feature type="compositionally biased region" description="Basic and acidic residues" evidence="1">
    <location>
        <begin position="549"/>
        <end position="566"/>
    </location>
</feature>
<reference evidence="2 3" key="1">
    <citation type="submission" date="2018-08" db="EMBL/GenBank/DDBJ databases">
        <title>Draft genome of the lignicolous fungus Coniochaeta pulveracea.</title>
        <authorList>
            <person name="Borstlap C.J."/>
            <person name="De Witt R.N."/>
            <person name="Botha A."/>
            <person name="Volschenk H."/>
        </authorList>
    </citation>
    <scope>NUCLEOTIDE SEQUENCE [LARGE SCALE GENOMIC DNA]</scope>
    <source>
        <strain evidence="2 3">CAB683</strain>
    </source>
</reference>
<name>A0A420Y560_9PEZI</name>
<evidence type="ECO:0000256" key="1">
    <source>
        <dbReference type="SAM" id="MobiDB-lite"/>
    </source>
</evidence>
<organism evidence="2 3">
    <name type="scientific">Coniochaeta pulveracea</name>
    <dbReference type="NCBI Taxonomy" id="177199"/>
    <lineage>
        <taxon>Eukaryota</taxon>
        <taxon>Fungi</taxon>
        <taxon>Dikarya</taxon>
        <taxon>Ascomycota</taxon>
        <taxon>Pezizomycotina</taxon>
        <taxon>Sordariomycetes</taxon>
        <taxon>Sordariomycetidae</taxon>
        <taxon>Coniochaetales</taxon>
        <taxon>Coniochaetaceae</taxon>
        <taxon>Coniochaeta</taxon>
    </lineage>
</organism>
<evidence type="ECO:0000313" key="3">
    <source>
        <dbReference type="Proteomes" id="UP000275385"/>
    </source>
</evidence>
<dbReference type="GO" id="GO:0003676">
    <property type="term" value="F:nucleic acid binding"/>
    <property type="evidence" value="ECO:0007669"/>
    <property type="project" value="InterPro"/>
</dbReference>
<dbReference type="InterPro" id="IPR012677">
    <property type="entry name" value="Nucleotide-bd_a/b_plait_sf"/>
</dbReference>
<protein>
    <submittedName>
        <fullName evidence="2">Uncharacterized protein</fullName>
    </submittedName>
</protein>
<sequence>MTTEAAQATSYTRLHITPLDSGLLPVVLSTSLLPKARNISYHSITTFPEKRYGFLDLPDEDAAKLKKKLNGALLKGHKLKVDVAKPQKIPEPLGEAAMMGEENVSKKKEKKSVKEDKPKKRKRAAEEIPGLELHDGRKVKRGWTVADEPKLRKDKKDKSKKGDKKEKRREVRSKYTDHPECLVKTIIPAKTVEEVDEDGKTKRKKSKAKQVTVHEFAKTTKFPTFLKTTTSSSTDQKELEFVDGKGWVDEEGNVVEAVKTRPQPVKPTRVPKVQKQETSAASQEQPSVTTQEVDIPQGSASEADEESDASNNSESEAEGEVEKEPTSDGIEAEKKQSPAPDTPTKNTMSPPPKPTIATPTVTIPQSPRPTSSSPSSAKGLHIKIPPPPATPGKTEVHPLEALYKRNKPADATDAAESEAQPFSFFGGADIEEDDNPSGSLQIPMTPFSRADFENRGIRSAAPTPDTAHPNRSFKPWAPDDIDEEDEGEDDDVEAGPEDTEMLDDDGEEEDAATGGPAAGTDESTSDFQKWFWEHRGDLNRSWKRRRKTAAKEKRYRENRARAERAI</sequence>
<proteinExistence type="predicted"/>
<feature type="compositionally biased region" description="Acidic residues" evidence="1">
    <location>
        <begin position="479"/>
        <end position="511"/>
    </location>
</feature>
<feature type="compositionally biased region" description="Basic and acidic residues" evidence="1">
    <location>
        <begin position="163"/>
        <end position="178"/>
    </location>
</feature>
<dbReference type="InterPro" id="IPR035979">
    <property type="entry name" value="RBD_domain_sf"/>
</dbReference>
<evidence type="ECO:0000313" key="2">
    <source>
        <dbReference type="EMBL" id="RKU42983.1"/>
    </source>
</evidence>
<feature type="compositionally biased region" description="Low complexity" evidence="1">
    <location>
        <begin position="512"/>
        <end position="522"/>
    </location>
</feature>
<keyword evidence="3" id="KW-1185">Reference proteome</keyword>
<feature type="compositionally biased region" description="Polar residues" evidence="1">
    <location>
        <begin position="276"/>
        <end position="292"/>
    </location>
</feature>
<dbReference type="STRING" id="177199.A0A420Y560"/>
<dbReference type="AlphaFoldDB" id="A0A420Y560"/>
<accession>A0A420Y560</accession>
<feature type="compositionally biased region" description="Low complexity" evidence="1">
    <location>
        <begin position="364"/>
        <end position="376"/>
    </location>
</feature>
<feature type="region of interest" description="Disordered" evidence="1">
    <location>
        <begin position="244"/>
        <end position="528"/>
    </location>
</feature>
<dbReference type="OrthoDB" id="3595585at2759"/>